<comment type="caution">
    <text evidence="2">The sequence shown here is derived from an EMBL/GenBank/DDBJ whole genome shotgun (WGS) entry which is preliminary data.</text>
</comment>
<evidence type="ECO:0000313" key="3">
    <source>
        <dbReference type="Proteomes" id="UP000324996"/>
    </source>
</evidence>
<evidence type="ECO:0000313" key="2">
    <source>
        <dbReference type="EMBL" id="GER05462.1"/>
    </source>
</evidence>
<accession>A0A5A7NB33</accession>
<gene>
    <name evidence="2" type="ORF">JCM17846_31440</name>
</gene>
<evidence type="ECO:0000256" key="1">
    <source>
        <dbReference type="SAM" id="MobiDB-lite"/>
    </source>
</evidence>
<dbReference type="EMBL" id="BKCN01000025">
    <property type="protein sequence ID" value="GER05462.1"/>
    <property type="molecule type" value="Genomic_DNA"/>
</dbReference>
<name>A0A5A7NB33_9PROT</name>
<feature type="region of interest" description="Disordered" evidence="1">
    <location>
        <begin position="141"/>
        <end position="163"/>
    </location>
</feature>
<sequence length="163" mass="18073">MAAPALSARRRRLFLDALRDSANVSASARHAGIARRDVYRLRAKDTAFRDEWDHALEEALDALEGELRRRAVHGVEKPVFYAGKPCGKIISYSDQLGMFLLRSRRPHIFGSESSLGPDPAEGDRLETRNRLQSLLDRLAQSCGTDDADEGRNGDDQPLAADSL</sequence>
<keyword evidence="3" id="KW-1185">Reference proteome</keyword>
<dbReference type="AlphaFoldDB" id="A0A5A7NB33"/>
<reference evidence="2 3" key="1">
    <citation type="submission" date="2019-09" db="EMBL/GenBank/DDBJ databases">
        <title>NBRP : Genome information of microbial organism related human and environment.</title>
        <authorList>
            <person name="Hattori M."/>
            <person name="Oshima K."/>
            <person name="Inaba H."/>
            <person name="Suda W."/>
            <person name="Sakamoto M."/>
            <person name="Iino T."/>
            <person name="Kitahara M."/>
            <person name="Oshida Y."/>
            <person name="Iida T."/>
            <person name="Kudo T."/>
            <person name="Itoh T."/>
            <person name="Ohkuma M."/>
        </authorList>
    </citation>
    <scope>NUCLEOTIDE SEQUENCE [LARGE SCALE GENOMIC DNA]</scope>
    <source>
        <strain evidence="2 3">Q-1</strain>
    </source>
</reference>
<proteinExistence type="predicted"/>
<dbReference type="Proteomes" id="UP000324996">
    <property type="component" value="Unassembled WGS sequence"/>
</dbReference>
<organism evidence="2 3">
    <name type="scientific">Iodidimonas nitroreducens</name>
    <dbReference type="NCBI Taxonomy" id="1236968"/>
    <lineage>
        <taxon>Bacteria</taxon>
        <taxon>Pseudomonadati</taxon>
        <taxon>Pseudomonadota</taxon>
        <taxon>Alphaproteobacteria</taxon>
        <taxon>Iodidimonadales</taxon>
        <taxon>Iodidimonadaceae</taxon>
        <taxon>Iodidimonas</taxon>
    </lineage>
</organism>
<protein>
    <recommendedName>
        <fullName evidence="4">Terminase</fullName>
    </recommendedName>
</protein>
<evidence type="ECO:0008006" key="4">
    <source>
        <dbReference type="Google" id="ProtNLM"/>
    </source>
</evidence>